<comment type="similarity">
    <text evidence="1 4">Belongs to the glycosyl hydrolase 43 family.</text>
</comment>
<evidence type="ECO:0000256" key="1">
    <source>
        <dbReference type="ARBA" id="ARBA00009865"/>
    </source>
</evidence>
<feature type="domain" description="Beta-xylosidase C-terminal Concanavalin A-like" evidence="5">
    <location>
        <begin position="333"/>
        <end position="518"/>
    </location>
</feature>
<keyword evidence="7" id="KW-1185">Reference proteome</keyword>
<gene>
    <name evidence="6" type="ORF">ACFSKV_00590</name>
</gene>
<dbReference type="Pfam" id="PF04616">
    <property type="entry name" value="Glyco_hydro_43"/>
    <property type="match status" value="1"/>
</dbReference>
<dbReference type="SUPFAM" id="SSF49899">
    <property type="entry name" value="Concanavalin A-like lectins/glucanases"/>
    <property type="match status" value="1"/>
</dbReference>
<dbReference type="CDD" id="cd09001">
    <property type="entry name" value="GH43_FsAxh1-like"/>
    <property type="match status" value="1"/>
</dbReference>
<dbReference type="InterPro" id="IPR013320">
    <property type="entry name" value="ConA-like_dom_sf"/>
</dbReference>
<dbReference type="Pfam" id="PF17851">
    <property type="entry name" value="GH43_C2"/>
    <property type="match status" value="1"/>
</dbReference>
<dbReference type="SUPFAM" id="SSF75005">
    <property type="entry name" value="Arabinanase/levansucrase/invertase"/>
    <property type="match status" value="1"/>
</dbReference>
<dbReference type="RefSeq" id="WP_380799576.1">
    <property type="nucleotide sequence ID" value="NZ_JBHUIV010000002.1"/>
</dbReference>
<dbReference type="Proteomes" id="UP001597414">
    <property type="component" value="Unassembled WGS sequence"/>
</dbReference>
<dbReference type="GO" id="GO:0016787">
    <property type="term" value="F:hydrolase activity"/>
    <property type="evidence" value="ECO:0007669"/>
    <property type="project" value="UniProtKB-KW"/>
</dbReference>
<dbReference type="InterPro" id="IPR051795">
    <property type="entry name" value="Glycosyl_Hydrlase_43"/>
</dbReference>
<evidence type="ECO:0000259" key="5">
    <source>
        <dbReference type="Pfam" id="PF17851"/>
    </source>
</evidence>
<evidence type="ECO:0000256" key="2">
    <source>
        <dbReference type="ARBA" id="ARBA00022801"/>
    </source>
</evidence>
<proteinExistence type="inferred from homology"/>
<dbReference type="InterPro" id="IPR041542">
    <property type="entry name" value="GH43_C2"/>
</dbReference>
<evidence type="ECO:0000256" key="4">
    <source>
        <dbReference type="RuleBase" id="RU361187"/>
    </source>
</evidence>
<sequence>MNYNSVFFLFSITFLLSTIQVMGQEEKAKNPIIFADVPDLSMIRVGETYYMSSTTMHMAPGVPIMKSIDLTNWKLVNYAYETLVDNRSMNLIEGKNAYGRGSWASCLRYFQGYYYVSTFSQTSGKTHIFKTQDIEQGPWDEISFEPSHHDHSIFFEEDGKVYMIWGAGTIKIVELKNDLSGVVPGTEKVLIQNASAPAEGEIMLPAEGSQLFKVNGYYYLFHIVWPKDGMRTVLVHRSKNIEGPYEGKVMLEDRGIAQGGLIDTPDGKWFAYLFRDYGAVGRIPYLVPVTWKEDWPILGEDGKVPEKLDLPKNQGLMPGLVASDEFDRTDGQSRLLPLVWQWNHNPVNEFWSLEERSGFLRLKTNRVDKTVLEARNTLTQRTFGPKSNGVTKLDVSGMKDGDYSGLLLLQKEYGFVGVKQSGDKKSIVIVLGNESMEKEVEELPLENSILYLKASCDFENLKDQANFFYSFDGIQWHPIGETLYMKYTLPHFMGYRFGLFYFGTKRTDGFVDFDFFRIGEGQ</sequence>
<comment type="caution">
    <text evidence="6">The sequence shown here is derived from an EMBL/GenBank/DDBJ whole genome shotgun (WGS) entry which is preliminary data.</text>
</comment>
<keyword evidence="3 4" id="KW-0326">Glycosidase</keyword>
<dbReference type="PANTHER" id="PTHR42812">
    <property type="entry name" value="BETA-XYLOSIDASE"/>
    <property type="match status" value="1"/>
</dbReference>
<protein>
    <submittedName>
        <fullName evidence="6">Glycoside hydrolase 43 family protein</fullName>
    </submittedName>
</protein>
<dbReference type="InterPro" id="IPR023296">
    <property type="entry name" value="Glyco_hydro_beta-prop_sf"/>
</dbReference>
<name>A0ABW5B518_9BACT</name>
<organism evidence="6 7">
    <name type="scientific">Shivajiella indica</name>
    <dbReference type="NCBI Taxonomy" id="872115"/>
    <lineage>
        <taxon>Bacteria</taxon>
        <taxon>Pseudomonadati</taxon>
        <taxon>Bacteroidota</taxon>
        <taxon>Cytophagia</taxon>
        <taxon>Cytophagales</taxon>
        <taxon>Cyclobacteriaceae</taxon>
        <taxon>Shivajiella</taxon>
    </lineage>
</organism>
<accession>A0ABW5B518</accession>
<dbReference type="PANTHER" id="PTHR42812:SF12">
    <property type="entry name" value="BETA-XYLOSIDASE-RELATED"/>
    <property type="match status" value="1"/>
</dbReference>
<dbReference type="EMBL" id="JBHUIV010000002">
    <property type="protein sequence ID" value="MFD2200043.1"/>
    <property type="molecule type" value="Genomic_DNA"/>
</dbReference>
<dbReference type="Gene3D" id="2.60.120.200">
    <property type="match status" value="1"/>
</dbReference>
<reference evidence="7" key="1">
    <citation type="journal article" date="2019" name="Int. J. Syst. Evol. Microbiol.">
        <title>The Global Catalogue of Microorganisms (GCM) 10K type strain sequencing project: providing services to taxonomists for standard genome sequencing and annotation.</title>
        <authorList>
            <consortium name="The Broad Institute Genomics Platform"/>
            <consortium name="The Broad Institute Genome Sequencing Center for Infectious Disease"/>
            <person name="Wu L."/>
            <person name="Ma J."/>
        </authorList>
    </citation>
    <scope>NUCLEOTIDE SEQUENCE [LARGE SCALE GENOMIC DNA]</scope>
    <source>
        <strain evidence="7">KCTC 19812</strain>
    </source>
</reference>
<dbReference type="InterPro" id="IPR006710">
    <property type="entry name" value="Glyco_hydro_43"/>
</dbReference>
<evidence type="ECO:0000313" key="7">
    <source>
        <dbReference type="Proteomes" id="UP001597414"/>
    </source>
</evidence>
<dbReference type="Gene3D" id="2.115.10.20">
    <property type="entry name" value="Glycosyl hydrolase domain, family 43"/>
    <property type="match status" value="1"/>
</dbReference>
<evidence type="ECO:0000313" key="6">
    <source>
        <dbReference type="EMBL" id="MFD2200043.1"/>
    </source>
</evidence>
<keyword evidence="2 4" id="KW-0378">Hydrolase</keyword>
<evidence type="ECO:0000256" key="3">
    <source>
        <dbReference type="ARBA" id="ARBA00023295"/>
    </source>
</evidence>